<dbReference type="Proteomes" id="UP000591071">
    <property type="component" value="Unassembled WGS sequence"/>
</dbReference>
<feature type="transmembrane region" description="Helical" evidence="1">
    <location>
        <begin position="21"/>
        <end position="43"/>
    </location>
</feature>
<feature type="transmembrane region" description="Helical" evidence="1">
    <location>
        <begin position="230"/>
        <end position="252"/>
    </location>
</feature>
<comment type="caution">
    <text evidence="2">The sequence shown here is derived from an EMBL/GenBank/DDBJ whole genome shotgun (WGS) entry which is preliminary data.</text>
</comment>
<keyword evidence="1" id="KW-0812">Transmembrane</keyword>
<dbReference type="EMBL" id="JABAFG010000010">
    <property type="protein sequence ID" value="NME28418.1"/>
    <property type="molecule type" value="Genomic_DNA"/>
</dbReference>
<feature type="transmembrane region" description="Helical" evidence="1">
    <location>
        <begin position="109"/>
        <end position="130"/>
    </location>
</feature>
<gene>
    <name evidence="2" type="ORF">HF872_07245</name>
</gene>
<feature type="transmembrane region" description="Helical" evidence="1">
    <location>
        <begin position="328"/>
        <end position="346"/>
    </location>
</feature>
<dbReference type="AlphaFoldDB" id="A0A848BUE5"/>
<reference evidence="2 3" key="1">
    <citation type="submission" date="2020-04" db="EMBL/GenBank/DDBJ databases">
        <authorList>
            <person name="Hitch T.C.A."/>
            <person name="Wylensek D."/>
            <person name="Clavel T."/>
        </authorList>
    </citation>
    <scope>NUCLEOTIDE SEQUENCE [LARGE SCALE GENOMIC DNA]</scope>
    <source>
        <strain evidence="2 3">Oil-RF-744-FAT-WT-6-1</strain>
    </source>
</reference>
<feature type="transmembrane region" description="Helical" evidence="1">
    <location>
        <begin position="296"/>
        <end position="316"/>
    </location>
</feature>
<feature type="transmembrane region" description="Helical" evidence="1">
    <location>
        <begin position="63"/>
        <end position="88"/>
    </location>
</feature>
<protein>
    <recommendedName>
        <fullName evidence="4">Multidrug DMT transporter permease</fullName>
    </recommendedName>
</protein>
<proteinExistence type="predicted"/>
<evidence type="ECO:0000313" key="2">
    <source>
        <dbReference type="EMBL" id="NME28418.1"/>
    </source>
</evidence>
<feature type="transmembrane region" description="Helical" evidence="1">
    <location>
        <begin position="264"/>
        <end position="284"/>
    </location>
</feature>
<feature type="transmembrane region" description="Helical" evidence="1">
    <location>
        <begin position="165"/>
        <end position="184"/>
    </location>
</feature>
<accession>A0A848BUE5</accession>
<evidence type="ECO:0008006" key="4">
    <source>
        <dbReference type="Google" id="ProtNLM"/>
    </source>
</evidence>
<sequence length="357" mass="37761">MRMENRALAVKLKIDAGFKRRGITFAIFSGIFYGLYTAFLTLGMSKGIWGNDWYGANMSGLSAFAITYCLAALGSAVNDTMSGIWSLINVSIKGELGDFFRTLKTKPGLVMIVCALIGGPLASTAYVAALQMGGSIIVPICALNASFGAIIGHFVFKQEINKRMVCGILLCLVAAGVIGGTSFSDVGPTALMACGIALFCALGWGIEGAVAGFGTTLIDYNIGITIRQCVSGLSNMLIMLPLLCMIDGSAGLAPRLLSGAWSDWSIIFFVISGFCAMPAYSFWYKGNSMCGAALGMVCNGAYSFWGPFFCMIIVGVFDGQPGWMLTPVQWAAAIVMICGIALVGNLNPLHAFRKKEA</sequence>
<evidence type="ECO:0000313" key="3">
    <source>
        <dbReference type="Proteomes" id="UP000591071"/>
    </source>
</evidence>
<feature type="transmembrane region" description="Helical" evidence="1">
    <location>
        <begin position="136"/>
        <end position="156"/>
    </location>
</feature>
<keyword evidence="1" id="KW-1133">Transmembrane helix</keyword>
<organism evidence="2 3">
    <name type="scientific">Megasphaera hexanoica</name>
    <dbReference type="NCBI Taxonomy" id="1675036"/>
    <lineage>
        <taxon>Bacteria</taxon>
        <taxon>Bacillati</taxon>
        <taxon>Bacillota</taxon>
        <taxon>Negativicutes</taxon>
        <taxon>Veillonellales</taxon>
        <taxon>Veillonellaceae</taxon>
        <taxon>Megasphaera</taxon>
    </lineage>
</organism>
<name>A0A848BUE5_9FIRM</name>
<keyword evidence="1" id="KW-0472">Membrane</keyword>
<evidence type="ECO:0000256" key="1">
    <source>
        <dbReference type="SAM" id="Phobius"/>
    </source>
</evidence>
<feature type="transmembrane region" description="Helical" evidence="1">
    <location>
        <begin position="190"/>
        <end position="218"/>
    </location>
</feature>